<name>A0A5N7ALE2_9EURO</name>
<organism evidence="2 3">
    <name type="scientific">Aspergillus caelatus</name>
    <dbReference type="NCBI Taxonomy" id="61420"/>
    <lineage>
        <taxon>Eukaryota</taxon>
        <taxon>Fungi</taxon>
        <taxon>Dikarya</taxon>
        <taxon>Ascomycota</taxon>
        <taxon>Pezizomycotina</taxon>
        <taxon>Eurotiomycetes</taxon>
        <taxon>Eurotiomycetidae</taxon>
        <taxon>Eurotiales</taxon>
        <taxon>Aspergillaceae</taxon>
        <taxon>Aspergillus</taxon>
        <taxon>Aspergillus subgen. Circumdati</taxon>
    </lineage>
</organism>
<dbReference type="GeneID" id="43649650"/>
<dbReference type="RefSeq" id="XP_031932611.1">
    <property type="nucleotide sequence ID" value="XM_032065204.1"/>
</dbReference>
<evidence type="ECO:0000256" key="1">
    <source>
        <dbReference type="SAM" id="SignalP"/>
    </source>
</evidence>
<evidence type="ECO:0000313" key="2">
    <source>
        <dbReference type="EMBL" id="KAE8369530.1"/>
    </source>
</evidence>
<evidence type="ECO:0008006" key="4">
    <source>
        <dbReference type="Google" id="ProtNLM"/>
    </source>
</evidence>
<reference evidence="2 3" key="1">
    <citation type="submission" date="2019-04" db="EMBL/GenBank/DDBJ databases">
        <title>Friends and foes A comparative genomics studyof 23 Aspergillus species from section Flavi.</title>
        <authorList>
            <consortium name="DOE Joint Genome Institute"/>
            <person name="Kjaerbolling I."/>
            <person name="Vesth T."/>
            <person name="Frisvad J.C."/>
            <person name="Nybo J.L."/>
            <person name="Theobald S."/>
            <person name="Kildgaard S."/>
            <person name="Isbrandt T."/>
            <person name="Kuo A."/>
            <person name="Sato A."/>
            <person name="Lyhne E.K."/>
            <person name="Kogle M.E."/>
            <person name="Wiebenga A."/>
            <person name="Kun R.S."/>
            <person name="Lubbers R.J."/>
            <person name="Makela M.R."/>
            <person name="Barry K."/>
            <person name="Chovatia M."/>
            <person name="Clum A."/>
            <person name="Daum C."/>
            <person name="Haridas S."/>
            <person name="He G."/>
            <person name="LaButti K."/>
            <person name="Lipzen A."/>
            <person name="Mondo S."/>
            <person name="Riley R."/>
            <person name="Salamov A."/>
            <person name="Simmons B.A."/>
            <person name="Magnuson J.K."/>
            <person name="Henrissat B."/>
            <person name="Mortensen U.H."/>
            <person name="Larsen T.O."/>
            <person name="Devries R.P."/>
            <person name="Grigoriev I.V."/>
            <person name="Machida M."/>
            <person name="Baker S.E."/>
            <person name="Andersen M.R."/>
        </authorList>
    </citation>
    <scope>NUCLEOTIDE SEQUENCE [LARGE SCALE GENOMIC DNA]</scope>
    <source>
        <strain evidence="2 3">CBS 763.97</strain>
    </source>
</reference>
<feature type="chain" id="PRO_5024840827" description="AA1-like domain-containing protein" evidence="1">
    <location>
        <begin position="22"/>
        <end position="123"/>
    </location>
</feature>
<dbReference type="Proteomes" id="UP000326268">
    <property type="component" value="Unassembled WGS sequence"/>
</dbReference>
<evidence type="ECO:0000313" key="3">
    <source>
        <dbReference type="Proteomes" id="UP000326268"/>
    </source>
</evidence>
<dbReference type="AlphaFoldDB" id="A0A5N7ALE2"/>
<keyword evidence="3" id="KW-1185">Reference proteome</keyword>
<accession>A0A5N7ALE2</accession>
<dbReference type="OrthoDB" id="4502703at2759"/>
<keyword evidence="1" id="KW-0732">Signal</keyword>
<gene>
    <name evidence="2" type="ORF">BDV27DRAFT_120779</name>
</gene>
<dbReference type="EMBL" id="ML737573">
    <property type="protein sequence ID" value="KAE8369530.1"/>
    <property type="molecule type" value="Genomic_DNA"/>
</dbReference>
<protein>
    <recommendedName>
        <fullName evidence="4">AA1-like domain-containing protein</fullName>
    </recommendedName>
</protein>
<sequence>MRLFSLLAAATTALFASPSFAGSPIAGVEIDTIRPDRYLAKSHECVTVDPTVRFQPVRHIGIRPISSGIGVECTFYRDPHCHSDNDPDHPDSYTLHEGSYSFKRRFLVGGFKCVEPDSGHEFL</sequence>
<proteinExistence type="predicted"/>
<feature type="signal peptide" evidence="1">
    <location>
        <begin position="1"/>
        <end position="21"/>
    </location>
</feature>